<dbReference type="VEuPathDB" id="CryptoDB:cubi_03602"/>
<sequence>MERIVNAIINISDGICCFNNYILKNEEQHSNEVYQDVSDYHSYLTTKPNVINNDVFKRSLFTFTDNGNEYLEVSRNNKLFGSPVSLKSYFQKSKNDVKQHVFNHLEIAQCDSIAQTSCSFNEPINYYKISEIKKSIVIPKSRFVSHNSNAFANKDFNLSNSNSTPISSESNTLNTKLKTNRIEKECIEEKRTPKSKYLEVPTVNNLQIKSNPPLSKVNNNPIQRTPSMPTIKQYKVATKCPDPLNSDNKSVNNEENKVVLTKYGAYLLGL</sequence>
<proteinExistence type="predicted"/>
<accession>A0A1J4MLQ2</accession>
<organism evidence="1 2">
    <name type="scientific">Cryptosporidium ubiquitum</name>
    <dbReference type="NCBI Taxonomy" id="857276"/>
    <lineage>
        <taxon>Eukaryota</taxon>
        <taxon>Sar</taxon>
        <taxon>Alveolata</taxon>
        <taxon>Apicomplexa</taxon>
        <taxon>Conoidasida</taxon>
        <taxon>Coccidia</taxon>
        <taxon>Eucoccidiorida</taxon>
        <taxon>Eimeriorina</taxon>
        <taxon>Cryptosporidiidae</taxon>
        <taxon>Cryptosporidium</taxon>
    </lineage>
</organism>
<dbReference type="EMBL" id="LRBP01000014">
    <property type="protein sequence ID" value="OII73805.1"/>
    <property type="molecule type" value="Genomic_DNA"/>
</dbReference>
<dbReference type="RefSeq" id="XP_028875060.1">
    <property type="nucleotide sequence ID" value="XM_029020616.1"/>
</dbReference>
<dbReference type="GeneID" id="39980395"/>
<evidence type="ECO:0000313" key="2">
    <source>
        <dbReference type="Proteomes" id="UP000186176"/>
    </source>
</evidence>
<comment type="caution">
    <text evidence="1">The sequence shown here is derived from an EMBL/GenBank/DDBJ whole genome shotgun (WGS) entry which is preliminary data.</text>
</comment>
<gene>
    <name evidence="1" type="ORF">cubi_03602</name>
</gene>
<dbReference type="AlphaFoldDB" id="A0A1J4MLQ2"/>
<keyword evidence="2" id="KW-1185">Reference proteome</keyword>
<name>A0A1J4MLQ2_9CRYT</name>
<dbReference type="OrthoDB" id="341277at2759"/>
<reference evidence="1 2" key="1">
    <citation type="submission" date="2016-10" db="EMBL/GenBank/DDBJ databases">
        <title>Reductive evolution of mitochondrial metabolism and differential evolution of invasion-related proteins in Cryptosporidium.</title>
        <authorList>
            <person name="Liu S."/>
            <person name="Roellig D.M."/>
            <person name="Guo Y."/>
            <person name="Li N."/>
            <person name="Frace M.A."/>
            <person name="Tang K."/>
            <person name="Zhang L."/>
            <person name="Feng Y."/>
            <person name="Xiao L."/>
        </authorList>
    </citation>
    <scope>NUCLEOTIDE SEQUENCE [LARGE SCALE GENOMIC DNA]</scope>
    <source>
        <strain evidence="1">39726</strain>
    </source>
</reference>
<evidence type="ECO:0000313" key="1">
    <source>
        <dbReference type="EMBL" id="OII73805.1"/>
    </source>
</evidence>
<dbReference type="Proteomes" id="UP000186176">
    <property type="component" value="Unassembled WGS sequence"/>
</dbReference>
<protein>
    <submittedName>
        <fullName evidence="1">Uncharacterized protein</fullName>
    </submittedName>
</protein>